<keyword evidence="2" id="KW-0479">Metal-binding</keyword>
<dbReference type="InterPro" id="IPR027806">
    <property type="entry name" value="HARBI1_dom"/>
</dbReference>
<evidence type="ECO:0008006" key="7">
    <source>
        <dbReference type="Google" id="ProtNLM"/>
    </source>
</evidence>
<dbReference type="InterPro" id="IPR027805">
    <property type="entry name" value="Transposase_HTH_dom"/>
</dbReference>
<dbReference type="Pfam" id="PF13359">
    <property type="entry name" value="DDE_Tnp_4"/>
    <property type="match status" value="1"/>
</dbReference>
<dbReference type="EMBL" id="LSMT01000283">
    <property type="protein sequence ID" value="PFX21288.1"/>
    <property type="molecule type" value="Genomic_DNA"/>
</dbReference>
<protein>
    <recommendedName>
        <fullName evidence="7">DDE Tnp4 domain-containing protein</fullName>
    </recommendedName>
</protein>
<organism evidence="5 6">
    <name type="scientific">Stylophora pistillata</name>
    <name type="common">Smooth cauliflower coral</name>
    <dbReference type="NCBI Taxonomy" id="50429"/>
    <lineage>
        <taxon>Eukaryota</taxon>
        <taxon>Metazoa</taxon>
        <taxon>Cnidaria</taxon>
        <taxon>Anthozoa</taxon>
        <taxon>Hexacorallia</taxon>
        <taxon>Scleractinia</taxon>
        <taxon>Astrocoeniina</taxon>
        <taxon>Pocilloporidae</taxon>
        <taxon>Stylophora</taxon>
    </lineage>
</organism>
<dbReference type="OrthoDB" id="6571700at2759"/>
<dbReference type="Pfam" id="PF13613">
    <property type="entry name" value="HTH_Tnp_4"/>
    <property type="match status" value="1"/>
</dbReference>
<evidence type="ECO:0000313" key="6">
    <source>
        <dbReference type="Proteomes" id="UP000225706"/>
    </source>
</evidence>
<evidence type="ECO:0000259" key="4">
    <source>
        <dbReference type="Pfam" id="PF13613"/>
    </source>
</evidence>
<keyword evidence="6" id="KW-1185">Reference proteome</keyword>
<feature type="domain" description="Transposase Helix-turn-helix" evidence="4">
    <location>
        <begin position="69"/>
        <end position="116"/>
    </location>
</feature>
<name>A0A2B4RY75_STYPI</name>
<dbReference type="STRING" id="50429.A0A2B4RY75"/>
<evidence type="ECO:0000256" key="1">
    <source>
        <dbReference type="ARBA" id="ARBA00001968"/>
    </source>
</evidence>
<dbReference type="GO" id="GO:0046872">
    <property type="term" value="F:metal ion binding"/>
    <property type="evidence" value="ECO:0007669"/>
    <property type="project" value="UniProtKB-KW"/>
</dbReference>
<sequence length="235" mass="26965">MRQWISRREERGVFHQLIRELEVRDVVPYKEFFRMTKEQFSFLLGKVSPLIQKKEQPSPINSVRATIQPDERLAVTLRYLATGETYHSLEYSFRISRQTISSIVSETSRALYKILAPEYLKVPNTESEWDAVADKFEARWYFPNGIGAIDGKRVIVQQSSNSGSHYYDYKGNNSIVLPAVFGSDYQCLWASAGTNDRSPDSAIWQNCDLKKALSLSHNTLNLPKPRPLNFTAALH</sequence>
<gene>
    <name evidence="5" type="ORF">AWC38_SpisGene14205</name>
</gene>
<accession>A0A2B4RY75</accession>
<feature type="domain" description="DDE Tnp4" evidence="3">
    <location>
        <begin position="149"/>
        <end position="214"/>
    </location>
</feature>
<comment type="caution">
    <text evidence="5">The sequence shown here is derived from an EMBL/GenBank/DDBJ whole genome shotgun (WGS) entry which is preliminary data.</text>
</comment>
<evidence type="ECO:0000256" key="2">
    <source>
        <dbReference type="ARBA" id="ARBA00022723"/>
    </source>
</evidence>
<comment type="cofactor">
    <cofactor evidence="1">
        <name>a divalent metal cation</name>
        <dbReference type="ChEBI" id="CHEBI:60240"/>
    </cofactor>
</comment>
<evidence type="ECO:0000259" key="3">
    <source>
        <dbReference type="Pfam" id="PF13359"/>
    </source>
</evidence>
<evidence type="ECO:0000313" key="5">
    <source>
        <dbReference type="EMBL" id="PFX21288.1"/>
    </source>
</evidence>
<proteinExistence type="predicted"/>
<dbReference type="Proteomes" id="UP000225706">
    <property type="component" value="Unassembled WGS sequence"/>
</dbReference>
<dbReference type="AlphaFoldDB" id="A0A2B4RY75"/>
<reference evidence="6" key="1">
    <citation type="journal article" date="2017" name="bioRxiv">
        <title>Comparative analysis of the genomes of Stylophora pistillata and Acropora digitifera provides evidence for extensive differences between species of corals.</title>
        <authorList>
            <person name="Voolstra C.R."/>
            <person name="Li Y."/>
            <person name="Liew Y.J."/>
            <person name="Baumgarten S."/>
            <person name="Zoccola D."/>
            <person name="Flot J.-F."/>
            <person name="Tambutte S."/>
            <person name="Allemand D."/>
            <person name="Aranda M."/>
        </authorList>
    </citation>
    <scope>NUCLEOTIDE SEQUENCE [LARGE SCALE GENOMIC DNA]</scope>
</reference>